<reference evidence="11" key="1">
    <citation type="submission" date="2016-09" db="EMBL/GenBank/DDBJ databases">
        <authorList>
            <person name="Greninger A.L."/>
            <person name="Jerome K.R."/>
            <person name="Mcnair B."/>
            <person name="Wallis C."/>
            <person name="Fang F."/>
        </authorList>
    </citation>
    <scope>NUCLEOTIDE SEQUENCE [LARGE SCALE GENOMIC DNA]</scope>
    <source>
        <strain evidence="11">M7</strain>
    </source>
</reference>
<dbReference type="InterPro" id="IPR009100">
    <property type="entry name" value="AcylCoA_DH/oxidase_NM_dom_sf"/>
</dbReference>
<dbReference type="SUPFAM" id="SSF56645">
    <property type="entry name" value="Acyl-CoA dehydrogenase NM domain-like"/>
    <property type="match status" value="1"/>
</dbReference>
<evidence type="ECO:0000259" key="8">
    <source>
        <dbReference type="Pfam" id="PF02770"/>
    </source>
</evidence>
<dbReference type="InterPro" id="IPR013786">
    <property type="entry name" value="AcylCoA_DH/ox_N"/>
</dbReference>
<comment type="cofactor">
    <cofactor evidence="1 6">
        <name>FAD</name>
        <dbReference type="ChEBI" id="CHEBI:57692"/>
    </cofactor>
</comment>
<keyword evidence="5 6" id="KW-0560">Oxidoreductase</keyword>
<dbReference type="InterPro" id="IPR006091">
    <property type="entry name" value="Acyl-CoA_Oxase/DH_mid-dom"/>
</dbReference>
<accession>A0A1E3S2J9</accession>
<dbReference type="GO" id="GO:0003995">
    <property type="term" value="F:acyl-CoA dehydrogenase activity"/>
    <property type="evidence" value="ECO:0007669"/>
    <property type="project" value="InterPro"/>
</dbReference>
<dbReference type="SUPFAM" id="SSF47203">
    <property type="entry name" value="Acyl-CoA dehydrogenase C-terminal domain-like"/>
    <property type="match status" value="1"/>
</dbReference>
<comment type="similarity">
    <text evidence="2 6">Belongs to the acyl-CoA dehydrogenase family.</text>
</comment>
<dbReference type="PROSITE" id="PS00072">
    <property type="entry name" value="ACYL_COA_DH_1"/>
    <property type="match status" value="1"/>
</dbReference>
<evidence type="ECO:0000313" key="10">
    <source>
        <dbReference type="EMBL" id="ODQ96396.1"/>
    </source>
</evidence>
<comment type="caution">
    <text evidence="10">The sequence shown here is derived from an EMBL/GenBank/DDBJ whole genome shotgun (WGS) entry which is preliminary data.</text>
</comment>
<dbReference type="GO" id="GO:0005886">
    <property type="term" value="C:plasma membrane"/>
    <property type="evidence" value="ECO:0007669"/>
    <property type="project" value="TreeGrafter"/>
</dbReference>
<keyword evidence="3 6" id="KW-0285">Flavoprotein</keyword>
<evidence type="ECO:0000259" key="9">
    <source>
        <dbReference type="Pfam" id="PF02771"/>
    </source>
</evidence>
<dbReference type="InterPro" id="IPR009075">
    <property type="entry name" value="AcylCo_DH/oxidase_C"/>
</dbReference>
<evidence type="ECO:0000256" key="3">
    <source>
        <dbReference type="ARBA" id="ARBA00022630"/>
    </source>
</evidence>
<name>A0A1E3S2J9_9MYCO</name>
<dbReference type="Proteomes" id="UP000094243">
    <property type="component" value="Unassembled WGS sequence"/>
</dbReference>
<dbReference type="PANTHER" id="PTHR43292">
    <property type="entry name" value="ACYL-COA DEHYDROGENASE"/>
    <property type="match status" value="1"/>
</dbReference>
<proteinExistence type="inferred from homology"/>
<evidence type="ECO:0000256" key="6">
    <source>
        <dbReference type="RuleBase" id="RU362125"/>
    </source>
</evidence>
<keyword evidence="11" id="KW-1185">Reference proteome</keyword>
<dbReference type="Pfam" id="PF02771">
    <property type="entry name" value="Acyl-CoA_dh_N"/>
    <property type="match status" value="1"/>
</dbReference>
<feature type="domain" description="Acyl-CoA oxidase/dehydrogenase middle" evidence="8">
    <location>
        <begin position="120"/>
        <end position="214"/>
    </location>
</feature>
<dbReference type="Gene3D" id="2.40.110.10">
    <property type="entry name" value="Butyryl-CoA Dehydrogenase, subunit A, domain 2"/>
    <property type="match status" value="1"/>
</dbReference>
<organism evidence="10 11">
    <name type="scientific">Mycolicibacterium holsaticum</name>
    <dbReference type="NCBI Taxonomy" id="152142"/>
    <lineage>
        <taxon>Bacteria</taxon>
        <taxon>Bacillati</taxon>
        <taxon>Actinomycetota</taxon>
        <taxon>Actinomycetes</taxon>
        <taxon>Mycobacteriales</taxon>
        <taxon>Mycobacteriaceae</taxon>
        <taxon>Mycolicibacterium</taxon>
    </lineage>
</organism>
<evidence type="ECO:0000256" key="2">
    <source>
        <dbReference type="ARBA" id="ARBA00009347"/>
    </source>
</evidence>
<dbReference type="InterPro" id="IPR046373">
    <property type="entry name" value="Acyl-CoA_Oxase/DH_mid-dom_sf"/>
</dbReference>
<feature type="domain" description="Acyl-CoA dehydrogenase/oxidase N-terminal" evidence="9">
    <location>
        <begin position="8"/>
        <end position="115"/>
    </location>
</feature>
<dbReference type="Gene3D" id="1.10.540.10">
    <property type="entry name" value="Acyl-CoA dehydrogenase/oxidase, N-terminal domain"/>
    <property type="match status" value="1"/>
</dbReference>
<dbReference type="Pfam" id="PF00441">
    <property type="entry name" value="Acyl-CoA_dh_1"/>
    <property type="match status" value="1"/>
</dbReference>
<dbReference type="PANTHER" id="PTHR43292:SF4">
    <property type="entry name" value="ACYL-COA DEHYDROGENASE FADE34"/>
    <property type="match status" value="1"/>
</dbReference>
<dbReference type="GO" id="GO:0050660">
    <property type="term" value="F:flavin adenine dinucleotide binding"/>
    <property type="evidence" value="ECO:0007669"/>
    <property type="project" value="InterPro"/>
</dbReference>
<evidence type="ECO:0000256" key="4">
    <source>
        <dbReference type="ARBA" id="ARBA00022827"/>
    </source>
</evidence>
<dbReference type="Gene3D" id="1.20.140.10">
    <property type="entry name" value="Butyryl-CoA Dehydrogenase, subunit A, domain 3"/>
    <property type="match status" value="1"/>
</dbReference>
<dbReference type="InterPro" id="IPR052161">
    <property type="entry name" value="Mycobact_Acyl-CoA_DH"/>
</dbReference>
<gene>
    <name evidence="10" type="ORF">BHQ17_01405</name>
</gene>
<dbReference type="EMBL" id="MIGZ01000004">
    <property type="protein sequence ID" value="ODQ96396.1"/>
    <property type="molecule type" value="Genomic_DNA"/>
</dbReference>
<dbReference type="Pfam" id="PF02770">
    <property type="entry name" value="Acyl-CoA_dh_M"/>
    <property type="match status" value="1"/>
</dbReference>
<dbReference type="AlphaFoldDB" id="A0A1E3S2J9"/>
<keyword evidence="4 6" id="KW-0274">FAD</keyword>
<dbReference type="InterPro" id="IPR036250">
    <property type="entry name" value="AcylCo_DH-like_C"/>
</dbReference>
<evidence type="ECO:0000259" key="7">
    <source>
        <dbReference type="Pfam" id="PF00441"/>
    </source>
</evidence>
<sequence>MENTAASDLRLQIRRWLDRELPPDRRTCLGMSGGHDADFSRRLGEAGWLGLSICAEYGGHNGTAVQRFIVTEELLAAQAPVGAHWLADRQVAPSILRIGTEEQRRTFLPPIVRGECYFSIGLSEPEAGSDLSAVRTQARRVADGWQVSGTKIWTTFAQYNDYLLTLCRTRPRGEDRHSGLSQLIISLKSEGVHVRPIRTMDGSEEFCEVMLDDVFVPDNRLLGSEGQGWVQAAAELALERYGPERWLSVWGCLAGISSRVDRDRLDGSALADIGRLMAKYRTVRRVSLNVARSIDLGLTPTVQAAVAKDIATTLEQETVEVLRRLWGSELDPSSSDGFESLLARAVLTSPTFTIRGGTTEVLRGLIARDEQPAESAVRSGDVMSVS</sequence>
<evidence type="ECO:0000313" key="11">
    <source>
        <dbReference type="Proteomes" id="UP000094243"/>
    </source>
</evidence>
<evidence type="ECO:0000256" key="5">
    <source>
        <dbReference type="ARBA" id="ARBA00023002"/>
    </source>
</evidence>
<feature type="domain" description="Acyl-CoA dehydrogenase/oxidase C-terminal" evidence="7">
    <location>
        <begin position="272"/>
        <end position="368"/>
    </location>
</feature>
<protein>
    <submittedName>
        <fullName evidence="10">Acyl-CoA dehydrogenase</fullName>
    </submittedName>
</protein>
<dbReference type="InterPro" id="IPR037069">
    <property type="entry name" value="AcylCoA_DH/ox_N_sf"/>
</dbReference>
<evidence type="ECO:0000256" key="1">
    <source>
        <dbReference type="ARBA" id="ARBA00001974"/>
    </source>
</evidence>
<dbReference type="InterPro" id="IPR006089">
    <property type="entry name" value="Acyl-CoA_DH_CS"/>
</dbReference>